<comment type="similarity">
    <text evidence="6">Belongs to the gamma-glutamyltransferase family.</text>
</comment>
<dbReference type="InterPro" id="IPR043138">
    <property type="entry name" value="GGT_lsub"/>
</dbReference>
<keyword evidence="6 7" id="KW-0012">Acyltransferase</keyword>
<dbReference type="GO" id="GO:0036374">
    <property type="term" value="F:glutathione hydrolase activity"/>
    <property type="evidence" value="ECO:0007669"/>
    <property type="project" value="UniProtKB-UniRule"/>
</dbReference>
<dbReference type="SUPFAM" id="SSF56235">
    <property type="entry name" value="N-terminal nucleophile aminohydrolases (Ntn hydrolases)"/>
    <property type="match status" value="1"/>
</dbReference>
<comment type="pathway">
    <text evidence="6">Sulfur metabolism; glutathione metabolism.</text>
</comment>
<dbReference type="EC" id="3.4.19.13" evidence="6"/>
<dbReference type="InterPro" id="IPR000101">
    <property type="entry name" value="GGT_peptidase"/>
</dbReference>
<evidence type="ECO:0000313" key="7">
    <source>
        <dbReference type="EMBL" id="CAA9260712.1"/>
    </source>
</evidence>
<evidence type="ECO:0000256" key="1">
    <source>
        <dbReference type="ARBA" id="ARBA00001049"/>
    </source>
</evidence>
<dbReference type="Gene3D" id="3.60.20.40">
    <property type="match status" value="1"/>
</dbReference>
<sequence length="543" mass="57419">MAKADTLAPSAPARYASRGMVASASPAAAAVGLRVLMDGGNAFDAAVATALVEGLTLPASCGLGGDMFAVLYDARSRSTYAINGSGVAAGWASRDYYVSRGHTQMPLYGVHSVSVPGAPDAYWTLHQRFGSRPWSKLVEPAITCAEDGIALSAALARSIGNQKKFLDDPASTATFLAGGQPPEAGAVFRRPDYARSLRTLAQDGPEPFYRGSIARETCTYLQAQGGLLEEADFAGHATEVYAPLRTTYRDVEVCSTAPPSQGMIILEWLNLLESFDLAGSGFGTAETLHLMAETKKLAFADRLRYAGDPRFIDVPLNELLSKSFAARRLQALDRRRAATQVEGALPEALHGDTSSFCVADGQGNMVSFIHSLSAGFGSGVTAGETGILLNNRAGRGFTLEEGHPNVIQGGKRTMHTLNCYLLLRDGQPYAVGGTPGGDQQPQWNVQTITNVVDFGQHAQQAADAPRWYSFPGTDPVFDSKPFDVRLESRFGPDTVAGLVARGHQVVDIGPWGSPGAIQLIQRLPNGVLAGGSDSRAGGIALGW</sequence>
<dbReference type="PANTHER" id="PTHR43881">
    <property type="entry name" value="GAMMA-GLUTAMYLTRANSPEPTIDASE (AFU_ORTHOLOGUE AFUA_4G13580)"/>
    <property type="match status" value="1"/>
</dbReference>
<dbReference type="InterPro" id="IPR029055">
    <property type="entry name" value="Ntn_hydrolases_N"/>
</dbReference>
<dbReference type="GO" id="GO:0103068">
    <property type="term" value="F:leukotriene C4 gamma-glutamyl transferase activity"/>
    <property type="evidence" value="ECO:0007669"/>
    <property type="project" value="UniProtKB-EC"/>
</dbReference>
<accession>A0A6J4IUK7</accession>
<feature type="active site" description="Nucleophile" evidence="4">
    <location>
        <position position="353"/>
    </location>
</feature>
<dbReference type="EMBL" id="CADCTC010000155">
    <property type="protein sequence ID" value="CAA9260712.1"/>
    <property type="molecule type" value="Genomic_DNA"/>
</dbReference>
<comment type="catalytic activity">
    <reaction evidence="3 6">
        <text>an N-terminal (5-L-glutamyl)-[peptide] + an alpha-amino acid = 5-L-glutamyl amino acid + an N-terminal L-alpha-aminoacyl-[peptide]</text>
        <dbReference type="Rhea" id="RHEA:23904"/>
        <dbReference type="Rhea" id="RHEA-COMP:9780"/>
        <dbReference type="Rhea" id="RHEA-COMP:9795"/>
        <dbReference type="ChEBI" id="CHEBI:77644"/>
        <dbReference type="ChEBI" id="CHEBI:78597"/>
        <dbReference type="ChEBI" id="CHEBI:78599"/>
        <dbReference type="ChEBI" id="CHEBI:78608"/>
        <dbReference type="EC" id="2.3.2.2"/>
    </reaction>
</comment>
<dbReference type="UniPathway" id="UPA00204"/>
<reference evidence="7" key="1">
    <citation type="submission" date="2020-02" db="EMBL/GenBank/DDBJ databases">
        <authorList>
            <person name="Meier V. D."/>
        </authorList>
    </citation>
    <scope>NUCLEOTIDE SEQUENCE</scope>
    <source>
        <strain evidence="7">AVDCRST_MAG77</strain>
    </source>
</reference>
<comment type="catalytic activity">
    <reaction evidence="1 6">
        <text>an S-substituted glutathione + H2O = an S-substituted L-cysteinylglycine + L-glutamate</text>
        <dbReference type="Rhea" id="RHEA:59468"/>
        <dbReference type="ChEBI" id="CHEBI:15377"/>
        <dbReference type="ChEBI" id="CHEBI:29985"/>
        <dbReference type="ChEBI" id="CHEBI:90779"/>
        <dbReference type="ChEBI" id="CHEBI:143103"/>
        <dbReference type="EC" id="3.4.19.13"/>
    </reaction>
</comment>
<evidence type="ECO:0000256" key="4">
    <source>
        <dbReference type="PIRSR" id="PIRSR600101-1"/>
    </source>
</evidence>
<dbReference type="AlphaFoldDB" id="A0A6J4IUK7"/>
<dbReference type="PRINTS" id="PR01210">
    <property type="entry name" value="GGTRANSPTASE"/>
</dbReference>
<keyword evidence="6" id="KW-0865">Zymogen</keyword>
<keyword evidence="6" id="KW-0317">Glutathione biosynthesis</keyword>
<proteinExistence type="inferred from homology"/>
<dbReference type="InterPro" id="IPR043137">
    <property type="entry name" value="GGT_ssub_C"/>
</dbReference>
<keyword evidence="6 7" id="KW-0808">Transferase</keyword>
<comment type="PTM">
    <text evidence="6">Cleaved by autocatalysis into a large and a small subunit.</text>
</comment>
<evidence type="ECO:0000256" key="2">
    <source>
        <dbReference type="ARBA" id="ARBA00001089"/>
    </source>
</evidence>
<dbReference type="GO" id="GO:0006751">
    <property type="term" value="P:glutathione catabolic process"/>
    <property type="evidence" value="ECO:0007669"/>
    <property type="project" value="UniProtKB-UniRule"/>
</dbReference>
<evidence type="ECO:0000256" key="3">
    <source>
        <dbReference type="ARBA" id="ARBA00047417"/>
    </source>
</evidence>
<dbReference type="Gene3D" id="1.10.246.130">
    <property type="match status" value="1"/>
</dbReference>
<comment type="subunit">
    <text evidence="6">This enzyme consists of two polypeptide chains, which are synthesized in precursor form from a single polypeptide.</text>
</comment>
<dbReference type="EC" id="2.3.2.2" evidence="6"/>
<dbReference type="PANTHER" id="PTHR43881:SF1">
    <property type="entry name" value="GAMMA-GLUTAMYLTRANSPEPTIDASE (AFU_ORTHOLOGUE AFUA_4G13580)"/>
    <property type="match status" value="1"/>
</dbReference>
<comment type="catalytic activity">
    <reaction evidence="2 6">
        <text>glutathione + H2O = L-cysteinylglycine + L-glutamate</text>
        <dbReference type="Rhea" id="RHEA:28807"/>
        <dbReference type="ChEBI" id="CHEBI:15377"/>
        <dbReference type="ChEBI" id="CHEBI:29985"/>
        <dbReference type="ChEBI" id="CHEBI:57925"/>
        <dbReference type="ChEBI" id="CHEBI:61694"/>
        <dbReference type="EC" id="3.4.19.13"/>
    </reaction>
</comment>
<name>A0A6J4IUK7_9CHLR</name>
<protein>
    <recommendedName>
        <fullName evidence="6">Glutathione hydrolase proenzyme</fullName>
        <ecNumber evidence="6">2.3.2.2</ecNumber>
        <ecNumber evidence="6">3.4.19.13</ecNumber>
    </recommendedName>
    <component>
        <recommendedName>
            <fullName evidence="6">Glutathione hydrolase large chain</fullName>
        </recommendedName>
    </component>
    <component>
        <recommendedName>
            <fullName evidence="6">Glutathione hydrolase small chain</fullName>
        </recommendedName>
    </component>
</protein>
<dbReference type="NCBIfam" id="TIGR00066">
    <property type="entry name" value="g_glut_trans"/>
    <property type="match status" value="1"/>
</dbReference>
<gene>
    <name evidence="7" type="ORF">AVDCRST_MAG77-2641</name>
</gene>
<dbReference type="Pfam" id="PF01019">
    <property type="entry name" value="G_glu_transpept"/>
    <property type="match status" value="1"/>
</dbReference>
<evidence type="ECO:0000256" key="6">
    <source>
        <dbReference type="RuleBase" id="RU368036"/>
    </source>
</evidence>
<dbReference type="GO" id="GO:0006750">
    <property type="term" value="P:glutathione biosynthetic process"/>
    <property type="evidence" value="ECO:0007669"/>
    <property type="project" value="UniProtKB-KW"/>
</dbReference>
<evidence type="ECO:0000256" key="5">
    <source>
        <dbReference type="PIRSR" id="PIRSR600101-2"/>
    </source>
</evidence>
<organism evidence="7">
    <name type="scientific">uncultured Chloroflexota bacterium</name>
    <dbReference type="NCBI Taxonomy" id="166587"/>
    <lineage>
        <taxon>Bacteria</taxon>
        <taxon>Bacillati</taxon>
        <taxon>Chloroflexota</taxon>
        <taxon>environmental samples</taxon>
    </lineage>
</organism>
<feature type="binding site" evidence="5">
    <location>
        <position position="437"/>
    </location>
    <ligand>
        <name>L-glutamate</name>
        <dbReference type="ChEBI" id="CHEBI:29985"/>
    </ligand>
</feature>
<dbReference type="InterPro" id="IPR052896">
    <property type="entry name" value="GGT-like_enzyme"/>
</dbReference>
<keyword evidence="6 7" id="KW-0378">Hydrolase</keyword>